<keyword evidence="6 7" id="KW-0472">Membrane</keyword>
<name>A0A1H8YHY6_9PSEU</name>
<evidence type="ECO:0000256" key="5">
    <source>
        <dbReference type="ARBA" id="ARBA00022989"/>
    </source>
</evidence>
<accession>A0A1H8YHY6</accession>
<evidence type="ECO:0000256" key="4">
    <source>
        <dbReference type="ARBA" id="ARBA00022801"/>
    </source>
</evidence>
<feature type="transmembrane region" description="Helical" evidence="7">
    <location>
        <begin position="94"/>
        <end position="111"/>
    </location>
</feature>
<feature type="transmembrane region" description="Helical" evidence="7">
    <location>
        <begin position="42"/>
        <end position="60"/>
    </location>
</feature>
<feature type="transmembrane region" description="Helical" evidence="7">
    <location>
        <begin position="145"/>
        <end position="164"/>
    </location>
</feature>
<dbReference type="Pfam" id="PF01694">
    <property type="entry name" value="Rhomboid"/>
    <property type="match status" value="1"/>
</dbReference>
<feature type="transmembrane region" description="Helical" evidence="7">
    <location>
        <begin position="118"/>
        <end position="139"/>
    </location>
</feature>
<comment type="subcellular location">
    <subcellularLocation>
        <location evidence="1">Membrane</location>
        <topology evidence="1">Multi-pass membrane protein</topology>
    </subcellularLocation>
</comment>
<dbReference type="EMBL" id="FOEF01000017">
    <property type="protein sequence ID" value="SEP51737.1"/>
    <property type="molecule type" value="Genomic_DNA"/>
</dbReference>
<keyword evidence="3 7" id="KW-0812">Transmembrane</keyword>
<evidence type="ECO:0000256" key="6">
    <source>
        <dbReference type="ARBA" id="ARBA00023136"/>
    </source>
</evidence>
<dbReference type="PANTHER" id="PTHR43731">
    <property type="entry name" value="RHOMBOID PROTEASE"/>
    <property type="match status" value="1"/>
</dbReference>
<dbReference type="GO" id="GO:0016020">
    <property type="term" value="C:membrane"/>
    <property type="evidence" value="ECO:0007669"/>
    <property type="project" value="UniProtKB-SubCell"/>
</dbReference>
<evidence type="ECO:0000256" key="3">
    <source>
        <dbReference type="ARBA" id="ARBA00022692"/>
    </source>
</evidence>
<comment type="similarity">
    <text evidence="2">Belongs to the peptidase S54 family.</text>
</comment>
<dbReference type="InterPro" id="IPR050925">
    <property type="entry name" value="Rhomboid_protease_S54"/>
</dbReference>
<evidence type="ECO:0000313" key="9">
    <source>
        <dbReference type="EMBL" id="SEP51737.1"/>
    </source>
</evidence>
<feature type="domain" description="Peptidase S54 rhomboid" evidence="8">
    <location>
        <begin position="78"/>
        <end position="211"/>
    </location>
</feature>
<keyword evidence="10" id="KW-1185">Reference proteome</keyword>
<feature type="transmembrane region" description="Helical" evidence="7">
    <location>
        <begin position="176"/>
        <end position="193"/>
    </location>
</feature>
<reference evidence="9 10" key="1">
    <citation type="submission" date="2016-10" db="EMBL/GenBank/DDBJ databases">
        <authorList>
            <person name="de Groot N.N."/>
        </authorList>
    </citation>
    <scope>NUCLEOTIDE SEQUENCE [LARGE SCALE GENOMIC DNA]</scope>
    <source>
        <strain evidence="9 10">DSM 44993</strain>
    </source>
</reference>
<evidence type="ECO:0000256" key="2">
    <source>
        <dbReference type="ARBA" id="ARBA00009045"/>
    </source>
</evidence>
<keyword evidence="5 7" id="KW-1133">Transmembrane helix</keyword>
<dbReference type="AlphaFoldDB" id="A0A1H8YHY6"/>
<keyword evidence="4" id="KW-0378">Hydrolase</keyword>
<dbReference type="Proteomes" id="UP000198582">
    <property type="component" value="Unassembled WGS sequence"/>
</dbReference>
<dbReference type="SUPFAM" id="SSF144091">
    <property type="entry name" value="Rhomboid-like"/>
    <property type="match status" value="1"/>
</dbReference>
<evidence type="ECO:0000259" key="8">
    <source>
        <dbReference type="Pfam" id="PF01694"/>
    </source>
</evidence>
<protein>
    <submittedName>
        <fullName evidence="9">Rhomboid family protein</fullName>
    </submittedName>
</protein>
<dbReference type="STRING" id="394193.SAMN04489732_11755"/>
<dbReference type="PANTHER" id="PTHR43731:SF14">
    <property type="entry name" value="PRESENILIN-ASSOCIATED RHOMBOID-LIKE PROTEIN, MITOCHONDRIAL"/>
    <property type="match status" value="1"/>
</dbReference>
<evidence type="ECO:0000256" key="1">
    <source>
        <dbReference type="ARBA" id="ARBA00004141"/>
    </source>
</evidence>
<evidence type="ECO:0000313" key="10">
    <source>
        <dbReference type="Proteomes" id="UP000198582"/>
    </source>
</evidence>
<dbReference type="GO" id="GO:0004252">
    <property type="term" value="F:serine-type endopeptidase activity"/>
    <property type="evidence" value="ECO:0007669"/>
    <property type="project" value="InterPro"/>
</dbReference>
<proteinExistence type="inferred from homology"/>
<dbReference type="InterPro" id="IPR035952">
    <property type="entry name" value="Rhomboid-like_sf"/>
</dbReference>
<dbReference type="Gene3D" id="1.20.1540.10">
    <property type="entry name" value="Rhomboid-like"/>
    <property type="match status" value="1"/>
</dbReference>
<gene>
    <name evidence="9" type="ORF">SAMN04489732_11755</name>
</gene>
<dbReference type="InterPro" id="IPR022764">
    <property type="entry name" value="Peptidase_S54_rhomboid_dom"/>
</dbReference>
<sequence>MSGVPRGGRTYLQSMNTSATSRWHENPFVAVVDRIGTQRRPVLTGTVAVVTALALVAQLVHPALFDQFRRDGAAIDAGQWWRLVTGMFFQDGKLLGGLFNLVALVVLGTLAERYFGRARWFVLYFGCGLFGQFLSYVWLQPVGAGNSMCVAGLLGALAVALLRAPSRHGVELPRPAFLASLLVLPLALLDTLLHDNHGMPALLGMALGFLLLPKDQGDAGGGAVRPVHRGG</sequence>
<evidence type="ECO:0000256" key="7">
    <source>
        <dbReference type="SAM" id="Phobius"/>
    </source>
</evidence>
<organism evidence="9 10">
    <name type="scientific">Amycolatopsis saalfeldensis</name>
    <dbReference type="NCBI Taxonomy" id="394193"/>
    <lineage>
        <taxon>Bacteria</taxon>
        <taxon>Bacillati</taxon>
        <taxon>Actinomycetota</taxon>
        <taxon>Actinomycetes</taxon>
        <taxon>Pseudonocardiales</taxon>
        <taxon>Pseudonocardiaceae</taxon>
        <taxon>Amycolatopsis</taxon>
    </lineage>
</organism>